<organism evidence="1 2">
    <name type="scientific">Tenacibaculum vairaonense</name>
    <dbReference type="NCBI Taxonomy" id="3137860"/>
    <lineage>
        <taxon>Bacteria</taxon>
        <taxon>Pseudomonadati</taxon>
        <taxon>Bacteroidota</taxon>
        <taxon>Flavobacteriia</taxon>
        <taxon>Flavobacteriales</taxon>
        <taxon>Flavobacteriaceae</taxon>
        <taxon>Tenacibaculum</taxon>
    </lineage>
</organism>
<gene>
    <name evidence="1" type="ORF">T190115A13A_270002</name>
</gene>
<accession>A0ABM9PLR7</accession>
<evidence type="ECO:0000313" key="1">
    <source>
        <dbReference type="EMBL" id="CAL2106645.1"/>
    </source>
</evidence>
<proteinExistence type="predicted"/>
<protein>
    <submittedName>
        <fullName evidence="1">Uncharacterized protein</fullName>
    </submittedName>
</protein>
<reference evidence="1 2" key="1">
    <citation type="submission" date="2024-05" db="EMBL/GenBank/DDBJ databases">
        <authorList>
            <person name="Duchaud E."/>
        </authorList>
    </citation>
    <scope>NUCLEOTIDE SEQUENCE [LARGE SCALE GENOMIC DNA]</scope>
    <source>
        <strain evidence="1">Ena-SAMPLE-TAB-13-05-2024-13:56:06:370-140305</strain>
    </source>
</reference>
<dbReference type="Proteomes" id="UP001497602">
    <property type="component" value="Unassembled WGS sequence"/>
</dbReference>
<sequence>MSHNIKDAAPFDDIVVNTYQIKMSHNTGVMNNNSRYVMNVLQIATSHNAA</sequence>
<keyword evidence="2" id="KW-1185">Reference proteome</keyword>
<name>A0ABM9PLR7_9FLAO</name>
<evidence type="ECO:0000313" key="2">
    <source>
        <dbReference type="Proteomes" id="UP001497602"/>
    </source>
</evidence>
<comment type="caution">
    <text evidence="1">The sequence shown here is derived from an EMBL/GenBank/DDBJ whole genome shotgun (WGS) entry which is preliminary data.</text>
</comment>
<dbReference type="EMBL" id="CAXJRC010000019">
    <property type="protein sequence ID" value="CAL2106645.1"/>
    <property type="molecule type" value="Genomic_DNA"/>
</dbReference>
<dbReference type="RefSeq" id="WP_348738384.1">
    <property type="nucleotide sequence ID" value="NZ_CAXJRC010000019.1"/>
</dbReference>